<dbReference type="Pfam" id="PF10545">
    <property type="entry name" value="MADF_DNA_bdg"/>
    <property type="match status" value="1"/>
</dbReference>
<keyword evidence="4" id="KW-1185">Reference proteome</keyword>
<accession>A0A9N9SJM0</accession>
<protein>
    <recommendedName>
        <fullName evidence="2">MADF domain-containing protein</fullName>
    </recommendedName>
</protein>
<dbReference type="InterPro" id="IPR039353">
    <property type="entry name" value="TF_Adf1"/>
</dbReference>
<dbReference type="EMBL" id="OU896711">
    <property type="protein sequence ID" value="CAG9822170.1"/>
    <property type="molecule type" value="Genomic_DNA"/>
</dbReference>
<dbReference type="PANTHER" id="PTHR12243">
    <property type="entry name" value="MADF DOMAIN TRANSCRIPTION FACTOR"/>
    <property type="match status" value="1"/>
</dbReference>
<feature type="region of interest" description="Disordered" evidence="1">
    <location>
        <begin position="88"/>
        <end position="111"/>
    </location>
</feature>
<name>A0A9N9SJM0_PHACE</name>
<dbReference type="GO" id="GO:0005634">
    <property type="term" value="C:nucleus"/>
    <property type="evidence" value="ECO:0007669"/>
    <property type="project" value="TreeGrafter"/>
</dbReference>
<evidence type="ECO:0000313" key="4">
    <source>
        <dbReference type="Proteomes" id="UP001153737"/>
    </source>
</evidence>
<evidence type="ECO:0000313" key="3">
    <source>
        <dbReference type="EMBL" id="CAG9822170.1"/>
    </source>
</evidence>
<dbReference type="OrthoDB" id="6703957at2759"/>
<dbReference type="Proteomes" id="UP001153737">
    <property type="component" value="Chromosome 5"/>
</dbReference>
<reference evidence="3" key="2">
    <citation type="submission" date="2022-10" db="EMBL/GenBank/DDBJ databases">
        <authorList>
            <consortium name="ENA_rothamsted_submissions"/>
            <consortium name="culmorum"/>
            <person name="King R."/>
        </authorList>
    </citation>
    <scope>NUCLEOTIDE SEQUENCE</scope>
</reference>
<dbReference type="AlphaFoldDB" id="A0A9N9SJM0"/>
<dbReference type="PANTHER" id="PTHR12243:SF60">
    <property type="entry name" value="SI:CH211-15D5.12-RELATED"/>
    <property type="match status" value="1"/>
</dbReference>
<dbReference type="GO" id="GO:0005667">
    <property type="term" value="C:transcription regulator complex"/>
    <property type="evidence" value="ECO:0007669"/>
    <property type="project" value="TreeGrafter"/>
</dbReference>
<dbReference type="InterPro" id="IPR006578">
    <property type="entry name" value="MADF-dom"/>
</dbReference>
<evidence type="ECO:0000256" key="1">
    <source>
        <dbReference type="SAM" id="MobiDB-lite"/>
    </source>
</evidence>
<dbReference type="PROSITE" id="PS51029">
    <property type="entry name" value="MADF"/>
    <property type="match status" value="1"/>
</dbReference>
<evidence type="ECO:0000259" key="2">
    <source>
        <dbReference type="PROSITE" id="PS51029"/>
    </source>
</evidence>
<proteinExistence type="predicted"/>
<organism evidence="3 4">
    <name type="scientific">Phaedon cochleariae</name>
    <name type="common">Mustard beetle</name>
    <dbReference type="NCBI Taxonomy" id="80249"/>
    <lineage>
        <taxon>Eukaryota</taxon>
        <taxon>Metazoa</taxon>
        <taxon>Ecdysozoa</taxon>
        <taxon>Arthropoda</taxon>
        <taxon>Hexapoda</taxon>
        <taxon>Insecta</taxon>
        <taxon>Pterygota</taxon>
        <taxon>Neoptera</taxon>
        <taxon>Endopterygota</taxon>
        <taxon>Coleoptera</taxon>
        <taxon>Polyphaga</taxon>
        <taxon>Cucujiformia</taxon>
        <taxon>Chrysomeloidea</taxon>
        <taxon>Chrysomelidae</taxon>
        <taxon>Chrysomelinae</taxon>
        <taxon>Chrysomelini</taxon>
        <taxon>Phaedon</taxon>
    </lineage>
</organism>
<sequence>MRENAWKTISAILEDTTPEECEHRWKILRNKYTGLRREEKCRPSGSGASEITWPYYKSMSFLDPYLQTRKSFSNLSVKKNPEVRQWDSLNTIMGEDREEDTQTENILPSID</sequence>
<feature type="domain" description="MADF" evidence="2">
    <location>
        <begin position="1"/>
        <end position="67"/>
    </location>
</feature>
<reference evidence="3" key="1">
    <citation type="submission" date="2022-01" db="EMBL/GenBank/DDBJ databases">
        <authorList>
            <person name="King R."/>
        </authorList>
    </citation>
    <scope>NUCLEOTIDE SEQUENCE</scope>
</reference>
<dbReference type="GO" id="GO:0006357">
    <property type="term" value="P:regulation of transcription by RNA polymerase II"/>
    <property type="evidence" value="ECO:0007669"/>
    <property type="project" value="TreeGrafter"/>
</dbReference>
<gene>
    <name evidence="3" type="ORF">PHAECO_LOCUS9114</name>
</gene>